<evidence type="ECO:0000256" key="8">
    <source>
        <dbReference type="SAM" id="MobiDB-lite"/>
    </source>
</evidence>
<dbReference type="CDD" id="cd00067">
    <property type="entry name" value="GAL4"/>
    <property type="match status" value="1"/>
</dbReference>
<keyword evidence="7" id="KW-0539">Nucleus</keyword>
<keyword evidence="11" id="KW-1185">Reference proteome</keyword>
<dbReference type="Pfam" id="PF00172">
    <property type="entry name" value="Zn_clus"/>
    <property type="match status" value="1"/>
</dbReference>
<dbReference type="InterPro" id="IPR052202">
    <property type="entry name" value="Yeast_MetPath_Reg"/>
</dbReference>
<dbReference type="PANTHER" id="PTHR47782:SF12">
    <property type="entry name" value="ZN(II)2CYS6 TRANSCRIPTION FACTOR (EUROFUNG)"/>
    <property type="match status" value="1"/>
</dbReference>
<evidence type="ECO:0000313" key="11">
    <source>
        <dbReference type="Proteomes" id="UP000509704"/>
    </source>
</evidence>
<evidence type="ECO:0000256" key="4">
    <source>
        <dbReference type="ARBA" id="ARBA00023015"/>
    </source>
</evidence>
<sequence length="1102" mass="124737">MAVMGRPKKDVSEENMRRFQKELELAGEDSNSLLVDKKGRSRACLLCRRRKQKCDHKQPSCTTCLKANVKCIQPAKYGAGDYSSDVSSPSSLPSSSVLRVKRNKSNSKAGASTSSGSPMPGATLLGQEAAPMTSKAINTAPTTENAENGLAKHTQYVSFLENKIKLLESFVQPQIPLNQQYPIQFQPQGNPSLQASASIPNSTAGELRLPTPAANTQNNLTFFVNKSSFQKDYVPALASDSLDSIDFSKCIFAKYNLKEFLDYDPVFEFDEITSRSFLDMFFNRLQFKYPLLDEQEIYVFHEDYIRNSIRSYSDCGFHFACGRMWLVFSISACLCMTTGKYRGLPPVRYFSTAIRHITRCGQNLNYVQQIELLTLLVLYILRTDRDSSVLYDIIKDVMYIIKDKLAANQWNPNDPFAHKRLRLFWCVYLLERMICVAVGRSFTIKESEINLPLFNENSFNTRPMPVSSASQNQTRGVHFINQSLKLRRIESQFVEKLNILPQRQNRKELLREQLPLVKKFFHDLEVWRSSCSSDNVKNFENETLKLYYYRSVRLLIQPYLEFLAPEDRLFKECQAAAGQICQLYKIFHQKTLTGHSTPAVHTVFVAGVTLIYCMWLARNNDDKRRRKLGDASKHTRPLISASLFSTMDDLRACSVCLYVMTERSKFARIFRDTFDQLMSATVGNLIERCGPDSSELIFLSQSKVNGGTNAFSNEILPNNTGMPPAVDRIFGSRQAEEHVGFVEISQVDPEEQKELKKKQGDLEKTSVPKSLSHLLIKVENPHENDRGKLSSCWPHASAAQSEAKQIDSLVEQDETNNQYIVKKPTTSEESDWRLFQQQALLQQHSARQNLQACLSSLKYTQKQGDSLAFDNFKSSIRPADRSSNMTKTFIEDHVNNNDLQPNLNSGLKGNEIAYNQGNVNEIGNCEQSSVQALTPMVSSQNGSQENSPDSLLNGGILFNNGTHNMINNISTWTKDSVANFLSDEVPFHDMFCGKQDGTSINQQQQQSSIQPQPQLPHTQQLYASNLSVSSIADNRIHNTYEPHSFPETPGNSEPHDKIFEEVNMGGDLKGTHEQRKAQIQLPSTTSKEDKFWTVNDDYGFLA</sequence>
<dbReference type="InterPro" id="IPR036864">
    <property type="entry name" value="Zn2-C6_fun-type_DNA-bd_sf"/>
</dbReference>
<dbReference type="EMBL" id="CP058610">
    <property type="protein sequence ID" value="QLG74358.1"/>
    <property type="molecule type" value="Genomic_DNA"/>
</dbReference>
<dbReference type="Pfam" id="PF04082">
    <property type="entry name" value="Fungal_trans"/>
    <property type="match status" value="1"/>
</dbReference>
<evidence type="ECO:0000256" key="2">
    <source>
        <dbReference type="ARBA" id="ARBA00022723"/>
    </source>
</evidence>
<evidence type="ECO:0000256" key="7">
    <source>
        <dbReference type="ARBA" id="ARBA00023242"/>
    </source>
</evidence>
<dbReference type="CDD" id="cd12148">
    <property type="entry name" value="fungal_TF_MHR"/>
    <property type="match status" value="1"/>
</dbReference>
<keyword evidence="3" id="KW-0862">Zinc</keyword>
<dbReference type="GO" id="GO:0043565">
    <property type="term" value="F:sequence-specific DNA binding"/>
    <property type="evidence" value="ECO:0007669"/>
    <property type="project" value="TreeGrafter"/>
</dbReference>
<dbReference type="PROSITE" id="PS50048">
    <property type="entry name" value="ZN2_CY6_FUNGAL_2"/>
    <property type="match status" value="1"/>
</dbReference>
<dbReference type="AlphaFoldDB" id="A0A7H9B6K0"/>
<gene>
    <name evidence="10" type="ORF">HG535_0G02420</name>
</gene>
<accession>A0A7H9B6K0</accession>
<keyword evidence="4" id="KW-0805">Transcription regulation</keyword>
<feature type="compositionally biased region" description="Low complexity" evidence="8">
    <location>
        <begin position="83"/>
        <end position="98"/>
    </location>
</feature>
<dbReference type="RefSeq" id="XP_037146083.1">
    <property type="nucleotide sequence ID" value="XM_037290188.1"/>
</dbReference>
<evidence type="ECO:0000259" key="9">
    <source>
        <dbReference type="PROSITE" id="PS50048"/>
    </source>
</evidence>
<dbReference type="InterPro" id="IPR001138">
    <property type="entry name" value="Zn2Cys6_DnaBD"/>
</dbReference>
<dbReference type="Proteomes" id="UP000509704">
    <property type="component" value="Chromosome 7"/>
</dbReference>
<evidence type="ECO:0000313" key="10">
    <source>
        <dbReference type="EMBL" id="QLG74358.1"/>
    </source>
</evidence>
<protein>
    <recommendedName>
        <fullName evidence="9">Zn(2)-C6 fungal-type domain-containing protein</fullName>
    </recommendedName>
</protein>
<dbReference type="GO" id="GO:0000981">
    <property type="term" value="F:DNA-binding transcription factor activity, RNA polymerase II-specific"/>
    <property type="evidence" value="ECO:0007669"/>
    <property type="project" value="InterPro"/>
</dbReference>
<name>A0A7H9B6K0_ZYGMR</name>
<keyword evidence="5" id="KW-0238">DNA-binding</keyword>
<feature type="region of interest" description="Disordered" evidence="8">
    <location>
        <begin position="80"/>
        <end position="125"/>
    </location>
</feature>
<dbReference type="PROSITE" id="PS00463">
    <property type="entry name" value="ZN2_CY6_FUNGAL_1"/>
    <property type="match status" value="1"/>
</dbReference>
<dbReference type="KEGG" id="zmk:HG535_0G02420"/>
<dbReference type="GO" id="GO:0008270">
    <property type="term" value="F:zinc ion binding"/>
    <property type="evidence" value="ECO:0007669"/>
    <property type="project" value="InterPro"/>
</dbReference>
<feature type="compositionally biased region" description="Low complexity" evidence="8">
    <location>
        <begin position="1002"/>
        <end position="1014"/>
    </location>
</feature>
<dbReference type="GO" id="GO:0045944">
    <property type="term" value="P:positive regulation of transcription by RNA polymerase II"/>
    <property type="evidence" value="ECO:0007669"/>
    <property type="project" value="TreeGrafter"/>
</dbReference>
<dbReference type="GeneID" id="59238141"/>
<dbReference type="SUPFAM" id="SSF57701">
    <property type="entry name" value="Zn2/Cys6 DNA-binding domain"/>
    <property type="match status" value="1"/>
</dbReference>
<feature type="domain" description="Zn(2)-C6 fungal-type" evidence="9">
    <location>
        <begin position="43"/>
        <end position="73"/>
    </location>
</feature>
<reference evidence="10 11" key="1">
    <citation type="submission" date="2020-07" db="EMBL/GenBank/DDBJ databases">
        <title>The yeast mating-type switching endonuclease HO is a domesticated member of an unorthodox homing genetic element family.</title>
        <authorList>
            <person name="Coughlan A.Y."/>
            <person name="Lombardi L."/>
            <person name="Braun-Galleani S."/>
            <person name="Martos A.R."/>
            <person name="Galeote V."/>
            <person name="Bigey F."/>
            <person name="Dequin S."/>
            <person name="Byrne K.P."/>
            <person name="Wolfe K.H."/>
        </authorList>
    </citation>
    <scope>NUCLEOTIDE SEQUENCE [LARGE SCALE GENOMIC DNA]</scope>
    <source>
        <strain evidence="10 11">NRRL Y-6702</strain>
    </source>
</reference>
<dbReference type="GO" id="GO:0006351">
    <property type="term" value="P:DNA-templated transcription"/>
    <property type="evidence" value="ECO:0007669"/>
    <property type="project" value="InterPro"/>
</dbReference>
<dbReference type="SMART" id="SM00066">
    <property type="entry name" value="GAL4"/>
    <property type="match status" value="1"/>
</dbReference>
<evidence type="ECO:0000256" key="6">
    <source>
        <dbReference type="ARBA" id="ARBA00023163"/>
    </source>
</evidence>
<organism evidence="10 11">
    <name type="scientific">Zygotorulaspora mrakii</name>
    <name type="common">Zygosaccharomyces mrakii</name>
    <dbReference type="NCBI Taxonomy" id="42260"/>
    <lineage>
        <taxon>Eukaryota</taxon>
        <taxon>Fungi</taxon>
        <taxon>Dikarya</taxon>
        <taxon>Ascomycota</taxon>
        <taxon>Saccharomycotina</taxon>
        <taxon>Saccharomycetes</taxon>
        <taxon>Saccharomycetales</taxon>
        <taxon>Saccharomycetaceae</taxon>
        <taxon>Zygotorulaspora</taxon>
    </lineage>
</organism>
<proteinExistence type="predicted"/>
<evidence type="ECO:0000256" key="1">
    <source>
        <dbReference type="ARBA" id="ARBA00004123"/>
    </source>
</evidence>
<keyword evidence="6" id="KW-0804">Transcription</keyword>
<dbReference type="PANTHER" id="PTHR47782">
    <property type="entry name" value="ZN(II)2CYS6 TRANSCRIPTION FACTOR (EUROFUNG)-RELATED"/>
    <property type="match status" value="1"/>
</dbReference>
<evidence type="ECO:0000256" key="5">
    <source>
        <dbReference type="ARBA" id="ARBA00023125"/>
    </source>
</evidence>
<keyword evidence="2" id="KW-0479">Metal-binding</keyword>
<dbReference type="OrthoDB" id="2399539at2759"/>
<evidence type="ECO:0000256" key="3">
    <source>
        <dbReference type="ARBA" id="ARBA00022833"/>
    </source>
</evidence>
<feature type="region of interest" description="Disordered" evidence="8">
    <location>
        <begin position="994"/>
        <end position="1014"/>
    </location>
</feature>
<dbReference type="SMART" id="SM00906">
    <property type="entry name" value="Fungal_trans"/>
    <property type="match status" value="1"/>
</dbReference>
<dbReference type="InterPro" id="IPR007219">
    <property type="entry name" value="XnlR_reg_dom"/>
</dbReference>
<dbReference type="GO" id="GO:0005634">
    <property type="term" value="C:nucleus"/>
    <property type="evidence" value="ECO:0007669"/>
    <property type="project" value="UniProtKB-SubCell"/>
</dbReference>
<dbReference type="Gene3D" id="4.10.240.10">
    <property type="entry name" value="Zn(2)-C6 fungal-type DNA-binding domain"/>
    <property type="match status" value="1"/>
</dbReference>
<feature type="compositionally biased region" description="Polar residues" evidence="8">
    <location>
        <begin position="106"/>
        <end position="117"/>
    </location>
</feature>
<comment type="subcellular location">
    <subcellularLocation>
        <location evidence="1">Nucleus</location>
    </subcellularLocation>
</comment>